<protein>
    <submittedName>
        <fullName evidence="3">Phosphohistidine phosphatase</fullName>
    </submittedName>
</protein>
<dbReference type="Proteomes" id="UP000294535">
    <property type="component" value="Unassembled WGS sequence"/>
</dbReference>
<dbReference type="PANTHER" id="PTHR20935">
    <property type="entry name" value="PHOSPHOGLYCERATE MUTASE-RELATED"/>
    <property type="match status" value="1"/>
</dbReference>
<reference evidence="3 4" key="1">
    <citation type="submission" date="2019-03" db="EMBL/GenBank/DDBJ databases">
        <title>Genomic Encyclopedia of Type Strains, Phase III (KMG-III): the genomes of soil and plant-associated and newly described type strains.</title>
        <authorList>
            <person name="Whitman W."/>
        </authorList>
    </citation>
    <scope>NUCLEOTIDE SEQUENCE [LARGE SCALE GENOMIC DNA]</scope>
    <source>
        <strain evidence="3 4">CECT 8446</strain>
    </source>
</reference>
<proteinExistence type="predicted"/>
<dbReference type="InterPro" id="IPR013078">
    <property type="entry name" value="His_Pase_superF_clade-1"/>
</dbReference>
<keyword evidence="1" id="KW-0378">Hydrolase</keyword>
<dbReference type="InterPro" id="IPR029033">
    <property type="entry name" value="His_PPase_superfam"/>
</dbReference>
<dbReference type="GO" id="GO:0016787">
    <property type="term" value="F:hydrolase activity"/>
    <property type="evidence" value="ECO:0007669"/>
    <property type="project" value="UniProtKB-KW"/>
</dbReference>
<evidence type="ECO:0000256" key="2">
    <source>
        <dbReference type="PIRSR" id="PIRSR613078-2"/>
    </source>
</evidence>
<dbReference type="SMART" id="SM00855">
    <property type="entry name" value="PGAM"/>
    <property type="match status" value="1"/>
</dbReference>
<dbReference type="CDD" id="cd07067">
    <property type="entry name" value="HP_PGM_like"/>
    <property type="match status" value="1"/>
</dbReference>
<gene>
    <name evidence="3" type="ORF">DFQ04_0456</name>
</gene>
<accession>A0A4R6T7K3</accession>
<dbReference type="SUPFAM" id="SSF53254">
    <property type="entry name" value="Phosphoglycerate mutase-like"/>
    <property type="match status" value="1"/>
</dbReference>
<dbReference type="Pfam" id="PF00300">
    <property type="entry name" value="His_Phos_1"/>
    <property type="match status" value="1"/>
</dbReference>
<evidence type="ECO:0000256" key="1">
    <source>
        <dbReference type="ARBA" id="ARBA00022801"/>
    </source>
</evidence>
<dbReference type="OrthoDB" id="9810154at2"/>
<dbReference type="Gene3D" id="3.40.50.1240">
    <property type="entry name" value="Phosphoglycerate mutase-like"/>
    <property type="match status" value="1"/>
</dbReference>
<dbReference type="RefSeq" id="WP_133552253.1">
    <property type="nucleotide sequence ID" value="NZ_SNYF01000005.1"/>
</dbReference>
<evidence type="ECO:0000313" key="3">
    <source>
        <dbReference type="EMBL" id="TDQ18651.1"/>
    </source>
</evidence>
<dbReference type="EMBL" id="SNYF01000005">
    <property type="protein sequence ID" value="TDQ18651.1"/>
    <property type="molecule type" value="Genomic_DNA"/>
</dbReference>
<organism evidence="3 4">
    <name type="scientific">Algoriphagus boseongensis</name>
    <dbReference type="NCBI Taxonomy" id="1442587"/>
    <lineage>
        <taxon>Bacteria</taxon>
        <taxon>Pseudomonadati</taxon>
        <taxon>Bacteroidota</taxon>
        <taxon>Cytophagia</taxon>
        <taxon>Cytophagales</taxon>
        <taxon>Cyclobacteriaceae</taxon>
        <taxon>Algoriphagus</taxon>
    </lineage>
</organism>
<keyword evidence="4" id="KW-1185">Reference proteome</keyword>
<sequence>MKQLILLRHGEAGFSDGIDFQRQLTFRGKENLEKLGQTLQNKGMEIDYMWCSSATRTQETAEIIKKYVPIAEEVFEKKIYSANLEILLEILEETPSHVNSCILVGHNPTISLLMAHLTDGNYVGLQPGMMGILELEISDWYLIGHNTATLKEVLQ</sequence>
<name>A0A4R6T7K3_9BACT</name>
<evidence type="ECO:0000313" key="4">
    <source>
        <dbReference type="Proteomes" id="UP000294535"/>
    </source>
</evidence>
<dbReference type="InterPro" id="IPR051021">
    <property type="entry name" value="Mito_Ser/Thr_phosphatase"/>
</dbReference>
<dbReference type="AlphaFoldDB" id="A0A4R6T7K3"/>
<comment type="caution">
    <text evidence="3">The sequence shown here is derived from an EMBL/GenBank/DDBJ whole genome shotgun (WGS) entry which is preliminary data.</text>
</comment>
<feature type="binding site" evidence="2">
    <location>
        <position position="56"/>
    </location>
    <ligand>
        <name>substrate</name>
    </ligand>
</feature>